<dbReference type="Gene3D" id="3.40.309.10">
    <property type="entry name" value="Aldehyde Dehydrogenase, Chain A, domain 2"/>
    <property type="match status" value="1"/>
</dbReference>
<dbReference type="CDD" id="cd00038">
    <property type="entry name" value="CAP_ED"/>
    <property type="match status" value="1"/>
</dbReference>
<keyword evidence="4" id="KW-1185">Reference proteome</keyword>
<name>A0AA37TDI5_9GAMM</name>
<dbReference type="GO" id="GO:0016620">
    <property type="term" value="F:oxidoreductase activity, acting on the aldehyde or oxo group of donors, NAD or NADP as acceptor"/>
    <property type="evidence" value="ECO:0007669"/>
    <property type="project" value="InterPro"/>
</dbReference>
<organism evidence="3 4">
    <name type="scientific">Marinibactrum halimedae</name>
    <dbReference type="NCBI Taxonomy" id="1444977"/>
    <lineage>
        <taxon>Bacteria</taxon>
        <taxon>Pseudomonadati</taxon>
        <taxon>Pseudomonadota</taxon>
        <taxon>Gammaproteobacteria</taxon>
        <taxon>Cellvibrionales</taxon>
        <taxon>Cellvibrionaceae</taxon>
        <taxon>Marinibactrum</taxon>
    </lineage>
</organism>
<dbReference type="Pfam" id="PF00171">
    <property type="entry name" value="Aldedh"/>
    <property type="match status" value="1"/>
</dbReference>
<feature type="domain" description="Cyclic nucleotide-binding" evidence="2">
    <location>
        <begin position="22"/>
        <end position="122"/>
    </location>
</feature>
<dbReference type="AlphaFoldDB" id="A0AA37TDI5"/>
<dbReference type="Proteomes" id="UP001156870">
    <property type="component" value="Unassembled WGS sequence"/>
</dbReference>
<comment type="caution">
    <text evidence="3">The sequence shown here is derived from an EMBL/GenBank/DDBJ whole genome shotgun (WGS) entry which is preliminary data.</text>
</comment>
<dbReference type="Gene3D" id="3.40.605.10">
    <property type="entry name" value="Aldehyde Dehydrogenase, Chain A, domain 1"/>
    <property type="match status" value="1"/>
</dbReference>
<gene>
    <name evidence="3" type="ORF">GCM10007877_35240</name>
</gene>
<proteinExistence type="predicted"/>
<dbReference type="RefSeq" id="WP_232595592.1">
    <property type="nucleotide sequence ID" value="NZ_BSPD01000090.1"/>
</dbReference>
<dbReference type="InterPro" id="IPR018490">
    <property type="entry name" value="cNMP-bd_dom_sf"/>
</dbReference>
<evidence type="ECO:0000313" key="4">
    <source>
        <dbReference type="Proteomes" id="UP001156870"/>
    </source>
</evidence>
<protein>
    <recommendedName>
        <fullName evidence="2">Cyclic nucleotide-binding domain-containing protein</fullName>
    </recommendedName>
</protein>
<dbReference type="Gene3D" id="2.60.120.10">
    <property type="entry name" value="Jelly Rolls"/>
    <property type="match status" value="1"/>
</dbReference>
<dbReference type="InterPro" id="IPR016162">
    <property type="entry name" value="Ald_DH_N"/>
</dbReference>
<dbReference type="InterPro" id="IPR016163">
    <property type="entry name" value="Ald_DH_C"/>
</dbReference>
<reference evidence="3 4" key="1">
    <citation type="journal article" date="2014" name="Int. J. Syst. Evol. Microbiol.">
        <title>Complete genome sequence of Corynebacterium casei LMG S-19264T (=DSM 44701T), isolated from a smear-ripened cheese.</title>
        <authorList>
            <consortium name="US DOE Joint Genome Institute (JGI-PGF)"/>
            <person name="Walter F."/>
            <person name="Albersmeier A."/>
            <person name="Kalinowski J."/>
            <person name="Ruckert C."/>
        </authorList>
    </citation>
    <scope>NUCLEOTIDE SEQUENCE [LARGE SCALE GENOMIC DNA]</scope>
    <source>
        <strain evidence="3 4">NBRC 110095</strain>
    </source>
</reference>
<dbReference type="InterPro" id="IPR015590">
    <property type="entry name" value="Aldehyde_DH_dom"/>
</dbReference>
<dbReference type="PANTHER" id="PTHR11699">
    <property type="entry name" value="ALDEHYDE DEHYDROGENASE-RELATED"/>
    <property type="match status" value="1"/>
</dbReference>
<dbReference type="InterPro" id="IPR016161">
    <property type="entry name" value="Ald_DH/histidinol_DH"/>
</dbReference>
<dbReference type="SUPFAM" id="SSF51206">
    <property type="entry name" value="cAMP-binding domain-like"/>
    <property type="match status" value="1"/>
</dbReference>
<evidence type="ECO:0000256" key="1">
    <source>
        <dbReference type="ARBA" id="ARBA00023002"/>
    </source>
</evidence>
<dbReference type="SUPFAM" id="SSF53720">
    <property type="entry name" value="ALDH-like"/>
    <property type="match status" value="1"/>
</dbReference>
<dbReference type="InterPro" id="IPR000595">
    <property type="entry name" value="cNMP-bd_dom"/>
</dbReference>
<evidence type="ECO:0000313" key="3">
    <source>
        <dbReference type="EMBL" id="GLS27805.1"/>
    </source>
</evidence>
<dbReference type="Pfam" id="PF00027">
    <property type="entry name" value="cNMP_binding"/>
    <property type="match status" value="1"/>
</dbReference>
<accession>A0AA37TDI5</accession>
<dbReference type="EMBL" id="BSPD01000090">
    <property type="protein sequence ID" value="GLS27805.1"/>
    <property type="molecule type" value="Genomic_DNA"/>
</dbReference>
<dbReference type="PROSITE" id="PS50042">
    <property type="entry name" value="CNMP_BINDING_3"/>
    <property type="match status" value="1"/>
</dbReference>
<evidence type="ECO:0000259" key="2">
    <source>
        <dbReference type="PROSITE" id="PS50042"/>
    </source>
</evidence>
<keyword evidence="1" id="KW-0560">Oxidoreductase</keyword>
<sequence>MNILQFERSGLSVFSKFRKCTFHPGDVICQQGEVLNGCYYIVGGEISGYYEEEEVFARDEIEHYLPGDIVGAVSMLDGEPMAVTLEATKPVTAFYFSLEELQALAYKDIESYREIIQTAAASITKKYRSMHSQIKKETLNNSPSPYIDATVNRAVSAQKSFMSWSEEKLNQLLINIGDAINEEASMLASLCVQETGIGVEEHKVDKIGLGSIAVAEDLVAKPGNGKVTMSSPGVEEVSMPMGVILGLIPVTNPVETITFKSLIALKSRNAIIFSTSRRSEKISHTTVNIIREELRKAGAPVDLVQIPTLAPSRQVTQRFMRHEDVSFILATGGSNMVKAAYQSGTPAIGAGRGNAPVWISNDAHIERAATHIVNSKSFDNGIVCGSENNLLVDIHIARDFRQELIKNGAAILNDAEAKRVRECLFSDGTLKAEWMGQTAGKICAAAEISRSYPIRLIIVDVEAGDFEDPLLREKLVPLLSLVMVEDDQMALHHAKTILAMEGQGHTAIIHSTCEEKVHAFRDCVPVSRVLVNGPGTQGCIGAVNGMELSWTLGCGTLGGGSCSDNVNYQHLQNTKRVAYCLETTV</sequence>
<dbReference type="InterPro" id="IPR014710">
    <property type="entry name" value="RmlC-like_jellyroll"/>
</dbReference>